<keyword evidence="3" id="KW-0443">Lipid metabolism</keyword>
<dbReference type="AlphaFoldDB" id="A0A4R6XMV8"/>
<dbReference type="InterPro" id="IPR007431">
    <property type="entry name" value="ACP_PD"/>
</dbReference>
<evidence type="ECO:0000313" key="5">
    <source>
        <dbReference type="EMBL" id="TDR19450.1"/>
    </source>
</evidence>
<dbReference type="RefSeq" id="WP_099019910.1">
    <property type="nucleotide sequence ID" value="NZ_NIHB01000004.1"/>
</dbReference>
<dbReference type="GO" id="GO:0006633">
    <property type="term" value="P:fatty acid biosynthetic process"/>
    <property type="evidence" value="ECO:0007669"/>
    <property type="project" value="UniProtKB-KW"/>
</dbReference>
<dbReference type="OrthoDB" id="8442777at2"/>
<accession>A0A4R6XMV8</accession>
<dbReference type="GO" id="GO:0008770">
    <property type="term" value="F:[acyl-carrier-protein] phosphodiesterase activity"/>
    <property type="evidence" value="ECO:0007669"/>
    <property type="project" value="InterPro"/>
</dbReference>
<reference evidence="5 6" key="1">
    <citation type="submission" date="2019-03" db="EMBL/GenBank/DDBJ databases">
        <title>Genomic Encyclopedia of Type Strains, Phase IV (KMG-IV): sequencing the most valuable type-strain genomes for metagenomic binning, comparative biology and taxonomic classification.</title>
        <authorList>
            <person name="Goeker M."/>
        </authorList>
    </citation>
    <scope>NUCLEOTIDE SEQUENCE [LARGE SCALE GENOMIC DNA]</scope>
    <source>
        <strain evidence="5 6">DSM 25488</strain>
    </source>
</reference>
<dbReference type="Pfam" id="PF04336">
    <property type="entry name" value="ACP_PD"/>
    <property type="match status" value="1"/>
</dbReference>
<organism evidence="5 6">
    <name type="scientific">Marinicella litoralis</name>
    <dbReference type="NCBI Taxonomy" id="644220"/>
    <lineage>
        <taxon>Bacteria</taxon>
        <taxon>Pseudomonadati</taxon>
        <taxon>Pseudomonadota</taxon>
        <taxon>Gammaproteobacteria</taxon>
        <taxon>Lysobacterales</taxon>
        <taxon>Marinicellaceae</taxon>
        <taxon>Marinicella</taxon>
    </lineage>
</organism>
<protein>
    <submittedName>
        <fullName evidence="5">Acyl carrier protein phosphodiesterase</fullName>
    </submittedName>
</protein>
<dbReference type="PANTHER" id="PTHR38764">
    <property type="entry name" value="ACYL CARRIER PROTEIN PHOSPHODIESTERASE"/>
    <property type="match status" value="1"/>
</dbReference>
<comment type="caution">
    <text evidence="5">The sequence shown here is derived from an EMBL/GenBank/DDBJ whole genome shotgun (WGS) entry which is preliminary data.</text>
</comment>
<keyword evidence="1" id="KW-0444">Lipid biosynthesis</keyword>
<evidence type="ECO:0000256" key="2">
    <source>
        <dbReference type="ARBA" id="ARBA00022801"/>
    </source>
</evidence>
<evidence type="ECO:0000313" key="6">
    <source>
        <dbReference type="Proteomes" id="UP000295724"/>
    </source>
</evidence>
<name>A0A4R6XMV8_9GAMM</name>
<proteinExistence type="predicted"/>
<keyword evidence="2" id="KW-0378">Hydrolase</keyword>
<dbReference type="Proteomes" id="UP000295724">
    <property type="component" value="Unassembled WGS sequence"/>
</dbReference>
<keyword evidence="4" id="KW-0275">Fatty acid biosynthesis</keyword>
<dbReference type="PANTHER" id="PTHR38764:SF1">
    <property type="entry name" value="ACYL CARRIER PROTEIN PHOSPHODIESTERASE"/>
    <property type="match status" value="1"/>
</dbReference>
<evidence type="ECO:0000256" key="1">
    <source>
        <dbReference type="ARBA" id="ARBA00022516"/>
    </source>
</evidence>
<dbReference type="EMBL" id="SNZB01000004">
    <property type="protein sequence ID" value="TDR19450.1"/>
    <property type="molecule type" value="Genomic_DNA"/>
</dbReference>
<sequence length="204" mass="23388">MNWLAHTLLSKNNIEYQLGNVLADPLRGAAWKGASQSLIEGMKMHKAIDKFTDKHPVLTLSKSKLGSKGHLKGVVLDLLYDHFLSQNWQAYCRYDLTDFLLVFNRKAFVSSRDYPDKAKRIVSRMAETNLLGNYQTFNGLIIALERIDQRLSARTHARETATQYLPVLEQHYDDLKADFTAFFPELVVYFKNHQLGSANNHCLL</sequence>
<gene>
    <name evidence="5" type="ORF">C8D91_2006</name>
</gene>
<keyword evidence="4" id="KW-0276">Fatty acid metabolism</keyword>
<evidence type="ECO:0000256" key="3">
    <source>
        <dbReference type="ARBA" id="ARBA00023098"/>
    </source>
</evidence>
<keyword evidence="6" id="KW-1185">Reference proteome</keyword>
<evidence type="ECO:0000256" key="4">
    <source>
        <dbReference type="ARBA" id="ARBA00023160"/>
    </source>
</evidence>